<evidence type="ECO:0000256" key="5">
    <source>
        <dbReference type="PIRSR" id="PIRSR016020-1"/>
    </source>
</evidence>
<dbReference type="AlphaFoldDB" id="A0A3E0DIY4"/>
<dbReference type="InterPro" id="IPR011013">
    <property type="entry name" value="Gal_mutarotase_sf_dom"/>
</dbReference>
<dbReference type="OrthoDB" id="9790727at2"/>
<dbReference type="Gene3D" id="2.70.98.10">
    <property type="match status" value="1"/>
</dbReference>
<feature type="active site" evidence="5">
    <location>
        <position position="172"/>
    </location>
</feature>
<dbReference type="PANTHER" id="PTHR11122:SF13">
    <property type="entry name" value="GLUCOSE-6-PHOSPHATE 1-EPIMERASE"/>
    <property type="match status" value="1"/>
</dbReference>
<dbReference type="InterPro" id="IPR008183">
    <property type="entry name" value="Aldose_1/G6P_1-epimerase"/>
</dbReference>
<dbReference type="EMBL" id="QUNG01000008">
    <property type="protein sequence ID" value="REG82583.1"/>
    <property type="molecule type" value="Genomic_DNA"/>
</dbReference>
<comment type="similarity">
    <text evidence="2 4">Belongs to the glucose-6-phosphate 1-epimerase family.</text>
</comment>
<dbReference type="PIRSF" id="PIRSF016020">
    <property type="entry name" value="PHexose_mutarotase"/>
    <property type="match status" value="1"/>
</dbReference>
<evidence type="ECO:0000256" key="3">
    <source>
        <dbReference type="ARBA" id="ARBA00023235"/>
    </source>
</evidence>
<organism evidence="6 7">
    <name type="scientific">Marinomonas pollencensis</name>
    <dbReference type="NCBI Taxonomy" id="491954"/>
    <lineage>
        <taxon>Bacteria</taxon>
        <taxon>Pseudomonadati</taxon>
        <taxon>Pseudomonadota</taxon>
        <taxon>Gammaproteobacteria</taxon>
        <taxon>Oceanospirillales</taxon>
        <taxon>Oceanospirillaceae</taxon>
        <taxon>Marinomonas</taxon>
    </lineage>
</organism>
<keyword evidence="7" id="KW-1185">Reference proteome</keyword>
<dbReference type="GO" id="GO:0005975">
    <property type="term" value="P:carbohydrate metabolic process"/>
    <property type="evidence" value="ECO:0007669"/>
    <property type="project" value="InterPro"/>
</dbReference>
<sequence>MNGQLIRELETLGGEILPASLKDCDEIVINQPDFSARIALWGGHLVSFVPTGQADLLFQSANEGADTRFGRRHFGVPICWPWFGAHEKHSDYPAHGLARYFRWQLAEVGRFKNEDVKIVLRLASEDHPLIEEMWPQAFELRQVFRFTKDGFSINFSAANLSEKSMSISEALHTYFHVGDNKATSVHGLDGGIYVDKLAKNARKQQEGAVTPFECLDSVYLESPDVCEIHDSEFKRKLIVSSEGSQSTVLWNPGPELAKQRSDMEDEDYRHFVCVETANALNDSYEIKPGDMHQLRLNVSVVPTES</sequence>
<dbReference type="InterPro" id="IPR025532">
    <property type="entry name" value="G6P_1-epimerase"/>
</dbReference>
<dbReference type="PANTHER" id="PTHR11122">
    <property type="entry name" value="APOSPORY-ASSOCIATED PROTEIN C-RELATED"/>
    <property type="match status" value="1"/>
</dbReference>
<dbReference type="RefSeq" id="WP_115898055.1">
    <property type="nucleotide sequence ID" value="NZ_QUNG01000008.1"/>
</dbReference>
<evidence type="ECO:0000256" key="4">
    <source>
        <dbReference type="PIRNR" id="PIRNR016020"/>
    </source>
</evidence>
<evidence type="ECO:0000313" key="7">
    <source>
        <dbReference type="Proteomes" id="UP000256542"/>
    </source>
</evidence>
<evidence type="ECO:0000256" key="2">
    <source>
        <dbReference type="ARBA" id="ARBA00005866"/>
    </source>
</evidence>
<dbReference type="InterPro" id="IPR014718">
    <property type="entry name" value="GH-type_carb-bd"/>
</dbReference>
<dbReference type="CDD" id="cd09020">
    <property type="entry name" value="D-hex-6-P-epi_like"/>
    <property type="match status" value="1"/>
</dbReference>
<dbReference type="EC" id="5.1.3.15" evidence="4"/>
<name>A0A3E0DIY4_9GAMM</name>
<keyword evidence="3 4" id="KW-0413">Isomerase</keyword>
<reference evidence="6 7" key="1">
    <citation type="submission" date="2018-08" db="EMBL/GenBank/DDBJ databases">
        <title>Genomic Encyclopedia of Type Strains, Phase III (KMG-III): the genomes of soil and plant-associated and newly described type strains.</title>
        <authorList>
            <person name="Whitman W."/>
        </authorList>
    </citation>
    <scope>NUCLEOTIDE SEQUENCE [LARGE SCALE GENOMIC DNA]</scope>
    <source>
        <strain evidence="6 7">CECT 7375</strain>
    </source>
</reference>
<dbReference type="Proteomes" id="UP000256542">
    <property type="component" value="Unassembled WGS sequence"/>
</dbReference>
<proteinExistence type="inferred from homology"/>
<dbReference type="GO" id="GO:0030246">
    <property type="term" value="F:carbohydrate binding"/>
    <property type="evidence" value="ECO:0007669"/>
    <property type="project" value="UniProtKB-UniRule"/>
</dbReference>
<accession>A0A3E0DIY4</accession>
<gene>
    <name evidence="6" type="ORF">DFP81_10817</name>
</gene>
<evidence type="ECO:0000313" key="6">
    <source>
        <dbReference type="EMBL" id="REG82583.1"/>
    </source>
</evidence>
<comment type="catalytic activity">
    <reaction evidence="1">
        <text>alpha-D-glucose 6-phosphate = beta-D-glucose 6-phosphate</text>
        <dbReference type="Rhea" id="RHEA:16249"/>
        <dbReference type="ChEBI" id="CHEBI:58225"/>
        <dbReference type="ChEBI" id="CHEBI:58247"/>
        <dbReference type="EC" id="5.1.3.15"/>
    </reaction>
</comment>
<dbReference type="Pfam" id="PF01263">
    <property type="entry name" value="Aldose_epim"/>
    <property type="match status" value="1"/>
</dbReference>
<evidence type="ECO:0000256" key="1">
    <source>
        <dbReference type="ARBA" id="ARBA00001096"/>
    </source>
</evidence>
<dbReference type="SUPFAM" id="SSF74650">
    <property type="entry name" value="Galactose mutarotase-like"/>
    <property type="match status" value="1"/>
</dbReference>
<feature type="active site" evidence="5">
    <location>
        <position position="275"/>
    </location>
</feature>
<dbReference type="GO" id="GO:0047938">
    <property type="term" value="F:glucose-6-phosphate 1-epimerase activity"/>
    <property type="evidence" value="ECO:0007669"/>
    <property type="project" value="UniProtKB-UniRule"/>
</dbReference>
<comment type="caution">
    <text evidence="6">The sequence shown here is derived from an EMBL/GenBank/DDBJ whole genome shotgun (WGS) entry which is preliminary data.</text>
</comment>
<protein>
    <recommendedName>
        <fullName evidence="4">Putative glucose-6-phosphate 1-epimerase</fullName>
        <ecNumber evidence="4">5.1.3.15</ecNumber>
    </recommendedName>
</protein>